<name>Q23A46_TETTS</name>
<evidence type="ECO:0000313" key="3">
    <source>
        <dbReference type="Proteomes" id="UP000009168"/>
    </source>
</evidence>
<organism evidence="2 3">
    <name type="scientific">Tetrahymena thermophila (strain SB210)</name>
    <dbReference type="NCBI Taxonomy" id="312017"/>
    <lineage>
        <taxon>Eukaryota</taxon>
        <taxon>Sar</taxon>
        <taxon>Alveolata</taxon>
        <taxon>Ciliophora</taxon>
        <taxon>Intramacronucleata</taxon>
        <taxon>Oligohymenophorea</taxon>
        <taxon>Hymenostomatida</taxon>
        <taxon>Tetrahymenina</taxon>
        <taxon>Tetrahymenidae</taxon>
        <taxon>Tetrahymena</taxon>
    </lineage>
</organism>
<feature type="transmembrane region" description="Helical" evidence="1">
    <location>
        <begin position="553"/>
        <end position="576"/>
    </location>
</feature>
<evidence type="ECO:0000313" key="2">
    <source>
        <dbReference type="EMBL" id="EAR93434.2"/>
    </source>
</evidence>
<accession>Q23A46</accession>
<keyword evidence="3" id="KW-1185">Reference proteome</keyword>
<dbReference type="KEGG" id="tet:TTHERM_00833720"/>
<dbReference type="Gene3D" id="3.40.50.300">
    <property type="entry name" value="P-loop containing nucleotide triphosphate hydrolases"/>
    <property type="match status" value="1"/>
</dbReference>
<dbReference type="GeneID" id="7838735"/>
<protein>
    <submittedName>
        <fullName evidence="2">Transmembrane protein, putative</fullName>
    </submittedName>
</protein>
<gene>
    <name evidence="2" type="ORF">TTHERM_00833720</name>
</gene>
<sequence length="831" mass="95710">MSYSNIQYSQTQQFACFHQQFKSCQNKDFYQIFQQTYLKNFFQHTQVIYLILRLSNLVIQNQIDLLIIIIQIIKNLNKKVNSLQKKKRAQMGNSNHSITFYQEDDIHVRELCSLVNDGKDISFKDGYLISHLLVNATKKIKIVTVVGETGNGKSSIIELITSQFTKKPYNIFHSYAGSSNGTIGIQYFITSLDENTDLILFDCEGFENAQQDLSENYIDKLYLLIAQIARLSTITIYISTDERVKKPFIKFLEAVDIEDRHKQDRNYLKKKGILSNFIELLNKQGNLNATKSKHYPIFQKSYFISKFKKIDYENDYKNRKYLIEIDQESLAQLRGICEDIKQMKFSSIHQNTESFNRDQSCRSLYEVLIGSVQILKSRGLSEKKHFAEIINLQLHQKNYVIEQVNKMNKEQQPILEQEIKELLNCIPKGKYSSISIFQIISQAKQFNTKSKFASKIKELEKQWRKQFAQGLTEILKINKNEQNDSVSDELVKQYTELEGMKPIEFNFQDRSDKISGKYIGLGMYAIGGSAVVSGMFGALIAENSTFVVGTRGVALFGIAGFVVSGILSMLAGIWLFRKHIDNEKKISCWKKVLRSGLISSLNQLHLGCQQSCELSDNSLILQHIITASMVDSDQSSTIFGRYTRRQTDLMIPLFYFNLISKSLKEKNIKWIQEDDKTKQNQQAKLAKLALDEIAQIASRLPEINNQQEIKQIIIDVLNIRFTNEEKNATKGKNIAGQFNLQSHKVTNTQITSKSQRIIEKCANSRVNDQNLINIVSSLLLLKLSVSDIFYSIIFSFFFPIELLQTDNLITPEGIKNYFEFQDQLLNTEIRS</sequence>
<dbReference type="AlphaFoldDB" id="Q23A46"/>
<dbReference type="InParanoid" id="Q23A46"/>
<dbReference type="RefSeq" id="XP_001013679.2">
    <property type="nucleotide sequence ID" value="XM_001013679.3"/>
</dbReference>
<dbReference type="InterPro" id="IPR027417">
    <property type="entry name" value="P-loop_NTPase"/>
</dbReference>
<evidence type="ECO:0000256" key="1">
    <source>
        <dbReference type="SAM" id="Phobius"/>
    </source>
</evidence>
<dbReference type="HOGENOM" id="CLU_358469_0_0_1"/>
<reference evidence="3" key="1">
    <citation type="journal article" date="2006" name="PLoS Biol.">
        <title>Macronuclear genome sequence of the ciliate Tetrahymena thermophila, a model eukaryote.</title>
        <authorList>
            <person name="Eisen J.A."/>
            <person name="Coyne R.S."/>
            <person name="Wu M."/>
            <person name="Wu D."/>
            <person name="Thiagarajan M."/>
            <person name="Wortman J.R."/>
            <person name="Badger J.H."/>
            <person name="Ren Q."/>
            <person name="Amedeo P."/>
            <person name="Jones K.M."/>
            <person name="Tallon L.J."/>
            <person name="Delcher A.L."/>
            <person name="Salzberg S.L."/>
            <person name="Silva J.C."/>
            <person name="Haas B.J."/>
            <person name="Majoros W.H."/>
            <person name="Farzad M."/>
            <person name="Carlton J.M."/>
            <person name="Smith R.K. Jr."/>
            <person name="Garg J."/>
            <person name="Pearlman R.E."/>
            <person name="Karrer K.M."/>
            <person name="Sun L."/>
            <person name="Manning G."/>
            <person name="Elde N.C."/>
            <person name="Turkewitz A.P."/>
            <person name="Asai D.J."/>
            <person name="Wilkes D.E."/>
            <person name="Wang Y."/>
            <person name="Cai H."/>
            <person name="Collins K."/>
            <person name="Stewart B.A."/>
            <person name="Lee S.R."/>
            <person name="Wilamowska K."/>
            <person name="Weinberg Z."/>
            <person name="Ruzzo W.L."/>
            <person name="Wloga D."/>
            <person name="Gaertig J."/>
            <person name="Frankel J."/>
            <person name="Tsao C.-C."/>
            <person name="Gorovsky M.A."/>
            <person name="Keeling P.J."/>
            <person name="Waller R.F."/>
            <person name="Patron N.J."/>
            <person name="Cherry J.M."/>
            <person name="Stover N.A."/>
            <person name="Krieger C.J."/>
            <person name="del Toro C."/>
            <person name="Ryder H.F."/>
            <person name="Williamson S.C."/>
            <person name="Barbeau R.A."/>
            <person name="Hamilton E.P."/>
            <person name="Orias E."/>
        </authorList>
    </citation>
    <scope>NUCLEOTIDE SEQUENCE [LARGE SCALE GENOMIC DNA]</scope>
    <source>
        <strain evidence="3">SB210</strain>
    </source>
</reference>
<dbReference type="EMBL" id="GG662725">
    <property type="protein sequence ID" value="EAR93434.2"/>
    <property type="molecule type" value="Genomic_DNA"/>
</dbReference>
<proteinExistence type="predicted"/>
<feature type="transmembrane region" description="Helical" evidence="1">
    <location>
        <begin position="518"/>
        <end position="541"/>
    </location>
</feature>
<keyword evidence="1 2" id="KW-0812">Transmembrane</keyword>
<keyword evidence="1" id="KW-1133">Transmembrane helix</keyword>
<dbReference type="OrthoDB" id="68108at2759"/>
<dbReference type="SUPFAM" id="SSF52540">
    <property type="entry name" value="P-loop containing nucleoside triphosphate hydrolases"/>
    <property type="match status" value="1"/>
</dbReference>
<keyword evidence="1" id="KW-0472">Membrane</keyword>
<dbReference type="Proteomes" id="UP000009168">
    <property type="component" value="Unassembled WGS sequence"/>
</dbReference>